<dbReference type="InterPro" id="IPR007833">
    <property type="entry name" value="Capsule_polysaccharide_synth"/>
</dbReference>
<evidence type="ECO:0000313" key="2">
    <source>
        <dbReference type="EMBL" id="GLS45751.1"/>
    </source>
</evidence>
<comment type="caution">
    <text evidence="2">The sequence shown here is derived from an EMBL/GenBank/DDBJ whole genome shotgun (WGS) entry which is preliminary data.</text>
</comment>
<protein>
    <submittedName>
        <fullName evidence="2">Capsular polysaccharide export protein</fullName>
    </submittedName>
</protein>
<reference evidence="3" key="1">
    <citation type="journal article" date="2019" name="Int. J. Syst. Evol. Microbiol.">
        <title>The Global Catalogue of Microorganisms (GCM) 10K type strain sequencing project: providing services to taxonomists for standard genome sequencing and annotation.</title>
        <authorList>
            <consortium name="The Broad Institute Genomics Platform"/>
            <consortium name="The Broad Institute Genome Sequencing Center for Infectious Disease"/>
            <person name="Wu L."/>
            <person name="Ma J."/>
        </authorList>
    </citation>
    <scope>NUCLEOTIDE SEQUENCE [LARGE SCALE GENOMIC DNA]</scope>
    <source>
        <strain evidence="3">NBRC 107710</strain>
    </source>
</reference>
<sequence>MMVKGGSRVPGPPMPQPLPSTLFPAGRTIRSLRPEIEAATGSALAATSAAVVVAWQGSRAEALLNALGRPVLSVAPGPLLSPYDSPATGYASLRLTFAGRPLGGAEPAADLASLLRQHRLYGRNRFAKAPLPAEIVANPVSLVFVDESLVGSPARLQAFLDRVLAFAPGENLVAAGPEGIPLVRSGTQRLTLVSEPVDPWSLFDHVSRVYVASGGAACEPRLARVEAVWLGPDGPRPLPDEADLVALRFGPGVHAFDPWTRQPIAMADAVERVAWLRDRFAGNARRVVYVGISRWKRPALDVFADGPAGRPIHTMVAEDAVAAAAREGAEVQAWATRMPRQLAPLCEAAGVPLSRIEDGFLRSVGLGASLQPGASIVVDDSGIYYDPRTESRLARILRETAFPPELVERARRLRESIVERRLSKYNVGLSQAATDWPSGRRIVLVPGQVEDDASVQYGSPLVRSNLGLLRAARARNPDAFLLYKPHPDVEAGFRPGAIPEAEALALADRLVGGLAIVDLLDRVHHVETMTSLAGFEALIRGLSVAVHGRPFYAGWGLTEDLVPGADRGRRLALDELAAGALILYPRYLDPVAMKPCEPEQLLDRLSAERDATGPSRLAIGSLRHAVMRARYALLNPIVRRLRGRRGVGTQR</sequence>
<dbReference type="Proteomes" id="UP001156881">
    <property type="component" value="Unassembled WGS sequence"/>
</dbReference>
<evidence type="ECO:0000313" key="3">
    <source>
        <dbReference type="Proteomes" id="UP001156881"/>
    </source>
</evidence>
<dbReference type="EMBL" id="BSPG01000027">
    <property type="protein sequence ID" value="GLS45751.1"/>
    <property type="molecule type" value="Genomic_DNA"/>
</dbReference>
<accession>A0ABQ6D6U0</accession>
<gene>
    <name evidence="2" type="primary">wcbA</name>
    <name evidence="2" type="ORF">GCM10007884_37420</name>
</gene>
<dbReference type="CDD" id="cd16439">
    <property type="entry name" value="beta_Kdo_transferase_KpsC_2"/>
    <property type="match status" value="1"/>
</dbReference>
<proteinExistence type="predicted"/>
<evidence type="ECO:0000256" key="1">
    <source>
        <dbReference type="SAM" id="MobiDB-lite"/>
    </source>
</evidence>
<organism evidence="2 3">
    <name type="scientific">Methylobacterium brachythecii</name>
    <dbReference type="NCBI Taxonomy" id="1176177"/>
    <lineage>
        <taxon>Bacteria</taxon>
        <taxon>Pseudomonadati</taxon>
        <taxon>Pseudomonadota</taxon>
        <taxon>Alphaproteobacteria</taxon>
        <taxon>Hyphomicrobiales</taxon>
        <taxon>Methylobacteriaceae</taxon>
        <taxon>Methylobacterium</taxon>
    </lineage>
</organism>
<keyword evidence="3" id="KW-1185">Reference proteome</keyword>
<feature type="region of interest" description="Disordered" evidence="1">
    <location>
        <begin position="1"/>
        <end position="20"/>
    </location>
</feature>
<dbReference type="Pfam" id="PF05159">
    <property type="entry name" value="Capsule_synth"/>
    <property type="match status" value="1"/>
</dbReference>
<name>A0ABQ6D6U0_9HYPH</name>